<protein>
    <submittedName>
        <fullName evidence="1">Uncharacterized protein</fullName>
    </submittedName>
</protein>
<evidence type="ECO:0000313" key="1">
    <source>
        <dbReference type="EMBL" id="KAK4101525.1"/>
    </source>
</evidence>
<reference evidence="1" key="1">
    <citation type="journal article" date="2023" name="Mol. Phylogenet. Evol.">
        <title>Genome-scale phylogeny and comparative genomics of the fungal order Sordariales.</title>
        <authorList>
            <person name="Hensen N."/>
            <person name="Bonometti L."/>
            <person name="Westerberg I."/>
            <person name="Brannstrom I.O."/>
            <person name="Guillou S."/>
            <person name="Cros-Aarteil S."/>
            <person name="Calhoun S."/>
            <person name="Haridas S."/>
            <person name="Kuo A."/>
            <person name="Mondo S."/>
            <person name="Pangilinan J."/>
            <person name="Riley R."/>
            <person name="LaButti K."/>
            <person name="Andreopoulos B."/>
            <person name="Lipzen A."/>
            <person name="Chen C."/>
            <person name="Yan M."/>
            <person name="Daum C."/>
            <person name="Ng V."/>
            <person name="Clum A."/>
            <person name="Steindorff A."/>
            <person name="Ohm R.A."/>
            <person name="Martin F."/>
            <person name="Silar P."/>
            <person name="Natvig D.O."/>
            <person name="Lalanne C."/>
            <person name="Gautier V."/>
            <person name="Ament-Velasquez S.L."/>
            <person name="Kruys A."/>
            <person name="Hutchinson M.I."/>
            <person name="Powell A.J."/>
            <person name="Barry K."/>
            <person name="Miller A.N."/>
            <person name="Grigoriev I.V."/>
            <person name="Debuchy R."/>
            <person name="Gladieux P."/>
            <person name="Hiltunen Thoren M."/>
            <person name="Johannesson H."/>
        </authorList>
    </citation>
    <scope>NUCLEOTIDE SEQUENCE</scope>
    <source>
        <strain evidence="1">CBS 757.83</strain>
    </source>
</reference>
<evidence type="ECO:0000313" key="2">
    <source>
        <dbReference type="Proteomes" id="UP001305647"/>
    </source>
</evidence>
<dbReference type="EMBL" id="MU863635">
    <property type="protein sequence ID" value="KAK4101525.1"/>
    <property type="molecule type" value="Genomic_DNA"/>
</dbReference>
<sequence length="157" mass="17323">MLYCTHCTYIARQSKEEMTTSFFEVPRAPTTRGGLVTALQSSRSALITSPPWIPLSRERNRRGQDMGQSGRARSLAKQTLLDSLVWYVTDQEKNAEARPVSHNGSERASTVIIDSPSLAEIGLASAVSLSHLVKGCDIGIGSCSYFQLERPMHCTKY</sequence>
<dbReference type="AlphaFoldDB" id="A0AAN6Q4C5"/>
<accession>A0AAN6Q4C5</accession>
<proteinExistence type="predicted"/>
<dbReference type="Proteomes" id="UP001305647">
    <property type="component" value="Unassembled WGS sequence"/>
</dbReference>
<comment type="caution">
    <text evidence="1">The sequence shown here is derived from an EMBL/GenBank/DDBJ whole genome shotgun (WGS) entry which is preliminary data.</text>
</comment>
<gene>
    <name evidence="1" type="ORF">N658DRAFT_63846</name>
</gene>
<name>A0AAN6Q4C5_9PEZI</name>
<reference evidence="1" key="2">
    <citation type="submission" date="2023-05" db="EMBL/GenBank/DDBJ databases">
        <authorList>
            <consortium name="Lawrence Berkeley National Laboratory"/>
            <person name="Steindorff A."/>
            <person name="Hensen N."/>
            <person name="Bonometti L."/>
            <person name="Westerberg I."/>
            <person name="Brannstrom I.O."/>
            <person name="Guillou S."/>
            <person name="Cros-Aarteil S."/>
            <person name="Calhoun S."/>
            <person name="Haridas S."/>
            <person name="Kuo A."/>
            <person name="Mondo S."/>
            <person name="Pangilinan J."/>
            <person name="Riley R."/>
            <person name="Labutti K."/>
            <person name="Andreopoulos B."/>
            <person name="Lipzen A."/>
            <person name="Chen C."/>
            <person name="Yanf M."/>
            <person name="Daum C."/>
            <person name="Ng V."/>
            <person name="Clum A."/>
            <person name="Ohm R."/>
            <person name="Martin F."/>
            <person name="Silar P."/>
            <person name="Natvig D."/>
            <person name="Lalanne C."/>
            <person name="Gautier V."/>
            <person name="Ament-Velasquez S.L."/>
            <person name="Kruys A."/>
            <person name="Hutchinson M.I."/>
            <person name="Powell A.J."/>
            <person name="Barry K."/>
            <person name="Miller A.N."/>
            <person name="Grigoriev I.V."/>
            <person name="Debuchy R."/>
            <person name="Gladieux P."/>
            <person name="Thoren M.H."/>
            <person name="Johannesson H."/>
        </authorList>
    </citation>
    <scope>NUCLEOTIDE SEQUENCE</scope>
    <source>
        <strain evidence="1">CBS 757.83</strain>
    </source>
</reference>
<organism evidence="1 2">
    <name type="scientific">Parathielavia hyrcaniae</name>
    <dbReference type="NCBI Taxonomy" id="113614"/>
    <lineage>
        <taxon>Eukaryota</taxon>
        <taxon>Fungi</taxon>
        <taxon>Dikarya</taxon>
        <taxon>Ascomycota</taxon>
        <taxon>Pezizomycotina</taxon>
        <taxon>Sordariomycetes</taxon>
        <taxon>Sordariomycetidae</taxon>
        <taxon>Sordariales</taxon>
        <taxon>Chaetomiaceae</taxon>
        <taxon>Parathielavia</taxon>
    </lineage>
</organism>
<keyword evidence="2" id="KW-1185">Reference proteome</keyword>